<dbReference type="OrthoDB" id="992674at2759"/>
<proteinExistence type="predicted"/>
<accession>A0A2P5XER5</accession>
<evidence type="ECO:0008006" key="3">
    <source>
        <dbReference type="Google" id="ProtNLM"/>
    </source>
</evidence>
<evidence type="ECO:0000313" key="2">
    <source>
        <dbReference type="Proteomes" id="UP000239757"/>
    </source>
</evidence>
<dbReference type="Proteomes" id="UP000239757">
    <property type="component" value="Unassembled WGS sequence"/>
</dbReference>
<name>A0A2P5XER5_GOSBA</name>
<gene>
    <name evidence="1" type="ORF">GOBAR_AA18856</name>
</gene>
<dbReference type="EMBL" id="KZ665049">
    <property type="protein sequence ID" value="PPS01814.1"/>
    <property type="molecule type" value="Genomic_DNA"/>
</dbReference>
<organism evidence="1 2">
    <name type="scientific">Gossypium barbadense</name>
    <name type="common">Sea Island cotton</name>
    <name type="synonym">Hibiscus barbadensis</name>
    <dbReference type="NCBI Taxonomy" id="3634"/>
    <lineage>
        <taxon>Eukaryota</taxon>
        <taxon>Viridiplantae</taxon>
        <taxon>Streptophyta</taxon>
        <taxon>Embryophyta</taxon>
        <taxon>Tracheophyta</taxon>
        <taxon>Spermatophyta</taxon>
        <taxon>Magnoliopsida</taxon>
        <taxon>eudicotyledons</taxon>
        <taxon>Gunneridae</taxon>
        <taxon>Pentapetalae</taxon>
        <taxon>rosids</taxon>
        <taxon>malvids</taxon>
        <taxon>Malvales</taxon>
        <taxon>Malvaceae</taxon>
        <taxon>Malvoideae</taxon>
        <taxon>Gossypium</taxon>
    </lineage>
</organism>
<evidence type="ECO:0000313" key="1">
    <source>
        <dbReference type="EMBL" id="PPS01814.1"/>
    </source>
</evidence>
<sequence length="85" mass="9016">MIALTTGLGITITNVLNYEDIVVEIKIVSSNMANKVAFHWEPPPPGWIKFNVAGVALEDEAGYGGVLSDDKGVACALFSKPIVAK</sequence>
<reference evidence="1 2" key="1">
    <citation type="submission" date="2015-01" db="EMBL/GenBank/DDBJ databases">
        <title>Genome of allotetraploid Gossypium barbadense reveals genomic plasticity and fiber elongation in cotton evolution.</title>
        <authorList>
            <person name="Chen X."/>
            <person name="Liu X."/>
            <person name="Zhao B."/>
            <person name="Zheng H."/>
            <person name="Hu Y."/>
            <person name="Lu G."/>
            <person name="Yang C."/>
            <person name="Chen J."/>
            <person name="Shan C."/>
            <person name="Zhang L."/>
            <person name="Zhou Y."/>
            <person name="Wang L."/>
            <person name="Guo W."/>
            <person name="Bai Y."/>
            <person name="Ruan J."/>
            <person name="Shangguan X."/>
            <person name="Mao Y."/>
            <person name="Jiang J."/>
            <person name="Zhu Y."/>
            <person name="Lei J."/>
            <person name="Kang H."/>
            <person name="Chen S."/>
            <person name="He X."/>
            <person name="Wang R."/>
            <person name="Wang Y."/>
            <person name="Chen J."/>
            <person name="Wang L."/>
            <person name="Yu S."/>
            <person name="Wang B."/>
            <person name="Wei J."/>
            <person name="Song S."/>
            <person name="Lu X."/>
            <person name="Gao Z."/>
            <person name="Gu W."/>
            <person name="Deng X."/>
            <person name="Ma D."/>
            <person name="Wang S."/>
            <person name="Liang W."/>
            <person name="Fang L."/>
            <person name="Cai C."/>
            <person name="Zhu X."/>
            <person name="Zhou B."/>
            <person name="Zhang Y."/>
            <person name="Chen Z."/>
            <person name="Xu S."/>
            <person name="Zhu R."/>
            <person name="Wang S."/>
            <person name="Zhang T."/>
            <person name="Zhao G."/>
        </authorList>
    </citation>
    <scope>NUCLEOTIDE SEQUENCE [LARGE SCALE GENOMIC DNA]</scope>
    <source>
        <strain evidence="2">cv. Xinhai21</strain>
        <tissue evidence="1">Leaf</tissue>
    </source>
</reference>
<protein>
    <recommendedName>
        <fullName evidence="3">RNase H type-1 domain-containing protein</fullName>
    </recommendedName>
</protein>
<dbReference type="AlphaFoldDB" id="A0A2P5XER5"/>